<reference evidence="2 3" key="1">
    <citation type="submission" date="2017-02" db="EMBL/GenBank/DDBJ databases">
        <authorList>
            <person name="Peterson S.W."/>
        </authorList>
    </citation>
    <scope>NUCLEOTIDE SEQUENCE [LARGE SCALE GENOMIC DNA]</scope>
    <source>
        <strain evidence="2 3">LSP_Lj1</strain>
    </source>
</reference>
<dbReference type="SMART" id="SM00923">
    <property type="entry name" value="MbtH"/>
    <property type="match status" value="1"/>
</dbReference>
<dbReference type="Gene3D" id="3.90.820.10">
    <property type="entry name" value="Structural Genomics, Unknown Function 30-nov-00 1gh9 Mol_id"/>
    <property type="match status" value="1"/>
</dbReference>
<gene>
    <name evidence="2" type="ORF">FM114_14140</name>
</gene>
<dbReference type="STRING" id="1255658.FM114_14140"/>
<dbReference type="PANTHER" id="PTHR38444:SF1">
    <property type="entry name" value="ENTEROBACTIN BIOSYNTHESIS PROTEIN YBDZ"/>
    <property type="match status" value="1"/>
</dbReference>
<dbReference type="AlphaFoldDB" id="A0A1R4KGA7"/>
<feature type="domain" description="MbtH-like" evidence="1">
    <location>
        <begin position="2"/>
        <end position="52"/>
    </location>
</feature>
<organism evidence="2 3">
    <name type="scientific">Luteococcus japonicus LSP_Lj1</name>
    <dbReference type="NCBI Taxonomy" id="1255658"/>
    <lineage>
        <taxon>Bacteria</taxon>
        <taxon>Bacillati</taxon>
        <taxon>Actinomycetota</taxon>
        <taxon>Actinomycetes</taxon>
        <taxon>Propionibacteriales</taxon>
        <taxon>Propionibacteriaceae</taxon>
        <taxon>Luteococcus</taxon>
    </lineage>
</organism>
<evidence type="ECO:0000313" key="2">
    <source>
        <dbReference type="EMBL" id="SJN43255.1"/>
    </source>
</evidence>
<keyword evidence="3" id="KW-1185">Reference proteome</keyword>
<dbReference type="OrthoDB" id="7584480at2"/>
<dbReference type="InterPro" id="IPR037407">
    <property type="entry name" value="MLP_fam"/>
</dbReference>
<dbReference type="EMBL" id="FUKQ01000052">
    <property type="protein sequence ID" value="SJN43255.1"/>
    <property type="molecule type" value="Genomic_DNA"/>
</dbReference>
<dbReference type="GO" id="GO:0005829">
    <property type="term" value="C:cytosol"/>
    <property type="evidence" value="ECO:0007669"/>
    <property type="project" value="TreeGrafter"/>
</dbReference>
<protein>
    <recommendedName>
        <fullName evidence="1">MbtH-like domain-containing protein</fullName>
    </recommendedName>
</protein>
<proteinExistence type="predicted"/>
<dbReference type="GO" id="GO:0019290">
    <property type="term" value="P:siderophore biosynthetic process"/>
    <property type="evidence" value="ECO:0007669"/>
    <property type="project" value="TreeGrafter"/>
</dbReference>
<dbReference type="InterPro" id="IPR005153">
    <property type="entry name" value="MbtH-like_dom"/>
</dbReference>
<name>A0A1R4KGA7_9ACTN</name>
<evidence type="ECO:0000259" key="1">
    <source>
        <dbReference type="SMART" id="SM00923"/>
    </source>
</evidence>
<accession>A0A1R4KGA7</accession>
<evidence type="ECO:0000313" key="3">
    <source>
        <dbReference type="Proteomes" id="UP000188342"/>
    </source>
</evidence>
<sequence>MNPFDDPDGSFVLVGDDDGHLALWPTFAPPVEGWETVFGPASRQDCLDRVEEVDELNQLDRAS</sequence>
<dbReference type="Pfam" id="PF03621">
    <property type="entry name" value="MbtH"/>
    <property type="match status" value="1"/>
</dbReference>
<dbReference type="Proteomes" id="UP000188342">
    <property type="component" value="Unassembled WGS sequence"/>
</dbReference>
<dbReference type="RefSeq" id="WP_094765782.1">
    <property type="nucleotide sequence ID" value="NZ_FUKQ01000052.1"/>
</dbReference>
<dbReference type="PANTHER" id="PTHR38444">
    <property type="entry name" value="ENTEROBACTIN BIOSYNTHESIS PROTEIN YBDZ"/>
    <property type="match status" value="1"/>
</dbReference>
<dbReference type="SUPFAM" id="SSF160582">
    <property type="entry name" value="MbtH-like"/>
    <property type="match status" value="1"/>
</dbReference>
<dbReference type="InterPro" id="IPR038020">
    <property type="entry name" value="MbtH-like_sf"/>
</dbReference>